<proteinExistence type="predicted"/>
<reference evidence="2 3" key="1">
    <citation type="submission" date="2020-11" db="EMBL/GenBank/DDBJ databases">
        <authorList>
            <person name="Wallbank WR R."/>
            <person name="Pardo Diaz C."/>
            <person name="Kozak K."/>
            <person name="Martin S."/>
            <person name="Jiggins C."/>
            <person name="Moest M."/>
            <person name="Warren A I."/>
            <person name="Generalovic N T."/>
            <person name="Byers J.R.P. K."/>
            <person name="Montejo-Kovacevich G."/>
            <person name="Yen C E."/>
        </authorList>
    </citation>
    <scope>NUCLEOTIDE SEQUENCE [LARGE SCALE GENOMIC DNA]</scope>
</reference>
<dbReference type="OrthoDB" id="7823884at2759"/>
<gene>
    <name evidence="2" type="ORF">HERILL_LOCUS2942</name>
</gene>
<evidence type="ECO:0000256" key="1">
    <source>
        <dbReference type="SAM" id="MobiDB-lite"/>
    </source>
</evidence>
<feature type="compositionally biased region" description="Polar residues" evidence="1">
    <location>
        <begin position="517"/>
        <end position="540"/>
    </location>
</feature>
<feature type="compositionally biased region" description="Polar residues" evidence="1">
    <location>
        <begin position="647"/>
        <end position="657"/>
    </location>
</feature>
<feature type="compositionally biased region" description="Basic and acidic residues" evidence="1">
    <location>
        <begin position="21"/>
        <end position="32"/>
    </location>
</feature>
<feature type="compositionally biased region" description="Polar residues" evidence="1">
    <location>
        <begin position="600"/>
        <end position="619"/>
    </location>
</feature>
<evidence type="ECO:0000313" key="3">
    <source>
        <dbReference type="Proteomes" id="UP000594454"/>
    </source>
</evidence>
<accession>A0A7R8UF94</accession>
<feature type="region of interest" description="Disordered" evidence="1">
    <location>
        <begin position="492"/>
        <end position="545"/>
    </location>
</feature>
<protein>
    <submittedName>
        <fullName evidence="2">Uncharacterized protein</fullName>
    </submittedName>
</protein>
<evidence type="ECO:0000313" key="2">
    <source>
        <dbReference type="EMBL" id="CAD7079742.1"/>
    </source>
</evidence>
<feature type="compositionally biased region" description="Basic and acidic residues" evidence="1">
    <location>
        <begin position="676"/>
        <end position="695"/>
    </location>
</feature>
<dbReference type="Proteomes" id="UP000594454">
    <property type="component" value="Chromosome 1"/>
</dbReference>
<feature type="region of interest" description="Disordered" evidence="1">
    <location>
        <begin position="580"/>
        <end position="720"/>
    </location>
</feature>
<dbReference type="InParanoid" id="A0A7R8UF94"/>
<sequence>MQVSQNTPIVKCGNDYSQRLDELGPWPPKEDNSYLSGGAGEMQRNSNVKAPAKILDNVLDISSTIAKILTICGVDQRKANQAVSSITNSFLNFDEKAQGNPGLIACKTRHLRKDELLTNLKNDCYMTDAEAKLTATVVKCAFRAFYHKQSLRKYNPGYYSQADWQAAAQRTIIAYSKAGASKSELELAGKRIQEAYKGYLERVQLKRPTMQGNDNYALNKVHCYNCSPKTRYPNQFGQDNPAINPVNSPYQQVSCQCCGCLKQSPAAYRDSKGRSILFMENNDLYYNSQPMKNAIYAMRGSQFPRSAETTFEDALPKMLYKLAYDMIGRVLKNTRLDALAGEGEEDEFDEYHKSPRKSSQSVLSNGKRRSKQKSIQKPVRRSVQRSHICDCNNKLDGSQRDEEYTSDHSRRRPNGMTTPPNSMEDIAGAVNLADSDAVVQIALKGICGVSNDERPRIDILGLKLMNNELTNSSEYVCKKRVRLVNRYTQTCGSAGPSECGSSASATSTAPQPGKLSMISSKRASQITDKRQSAQSGTKSGYSGRYSESIRIQELEKQSNLIDEVTKTSSFTLEQQAFVAEANSDEQDNEGNQMEHIPETQEIQEVQEAQVTETHTSPRISENPEALGNPEPSQGRPSAGMNPIHGNLKSSIQKTSFQLEEEKDPEPPLTEVPATDSGKEGERSSSPKSGESKAPDFEISSLKNPPEVIDNKSIPPKEEES</sequence>
<feature type="region of interest" description="Disordered" evidence="1">
    <location>
        <begin position="343"/>
        <end position="423"/>
    </location>
</feature>
<feature type="compositionally biased region" description="Basic and acidic residues" evidence="1">
    <location>
        <begin position="397"/>
        <end position="408"/>
    </location>
</feature>
<dbReference type="AlphaFoldDB" id="A0A7R8UF94"/>
<dbReference type="EMBL" id="LR899009">
    <property type="protein sequence ID" value="CAD7079742.1"/>
    <property type="molecule type" value="Genomic_DNA"/>
</dbReference>
<organism evidence="2 3">
    <name type="scientific">Hermetia illucens</name>
    <name type="common">Black soldier fly</name>
    <dbReference type="NCBI Taxonomy" id="343691"/>
    <lineage>
        <taxon>Eukaryota</taxon>
        <taxon>Metazoa</taxon>
        <taxon>Ecdysozoa</taxon>
        <taxon>Arthropoda</taxon>
        <taxon>Hexapoda</taxon>
        <taxon>Insecta</taxon>
        <taxon>Pterygota</taxon>
        <taxon>Neoptera</taxon>
        <taxon>Endopterygota</taxon>
        <taxon>Diptera</taxon>
        <taxon>Brachycera</taxon>
        <taxon>Stratiomyomorpha</taxon>
        <taxon>Stratiomyidae</taxon>
        <taxon>Hermetiinae</taxon>
        <taxon>Hermetia</taxon>
    </lineage>
</organism>
<keyword evidence="3" id="KW-1185">Reference proteome</keyword>
<dbReference type="PROSITE" id="PS50096">
    <property type="entry name" value="IQ"/>
    <property type="match status" value="1"/>
</dbReference>
<name>A0A7R8UF94_HERIL</name>
<feature type="compositionally biased region" description="Basic residues" evidence="1">
    <location>
        <begin position="366"/>
        <end position="384"/>
    </location>
</feature>
<feature type="region of interest" description="Disordered" evidence="1">
    <location>
        <begin position="21"/>
        <end position="42"/>
    </location>
</feature>